<feature type="transmembrane region" description="Helical" evidence="7">
    <location>
        <begin position="33"/>
        <end position="53"/>
    </location>
</feature>
<reference evidence="9" key="1">
    <citation type="submission" date="2016-11" db="UniProtKB">
        <authorList>
            <consortium name="WormBaseParasite"/>
        </authorList>
    </citation>
    <scope>IDENTIFICATION</scope>
</reference>
<dbReference type="PANTHER" id="PTHR13906:SF4">
    <property type="entry name" value="LYSOPHOSPHOLIPID ACYLTRANSFERASE 6"/>
    <property type="match status" value="1"/>
</dbReference>
<evidence type="ECO:0000256" key="5">
    <source>
        <dbReference type="ARBA" id="ARBA00023136"/>
    </source>
</evidence>
<evidence type="ECO:0000256" key="2">
    <source>
        <dbReference type="ARBA" id="ARBA00022679"/>
    </source>
</evidence>
<evidence type="ECO:0000256" key="7">
    <source>
        <dbReference type="SAM" id="Phobius"/>
    </source>
</evidence>
<dbReference type="AlphaFoldDB" id="A0A1I8FUU1"/>
<dbReference type="WBParaSite" id="maker-uti_cns_0000122-snap-gene-0.43-mRNA-1">
    <property type="protein sequence ID" value="maker-uti_cns_0000122-snap-gene-0.43-mRNA-1"/>
    <property type="gene ID" value="maker-uti_cns_0000122-snap-gene-0.43"/>
</dbReference>
<dbReference type="GO" id="GO:0030258">
    <property type="term" value="P:lipid modification"/>
    <property type="evidence" value="ECO:0007669"/>
    <property type="project" value="TreeGrafter"/>
</dbReference>
<dbReference type="PANTHER" id="PTHR13906">
    <property type="entry name" value="PORCUPINE"/>
    <property type="match status" value="1"/>
</dbReference>
<keyword evidence="6" id="KW-0012">Acyltransferase</keyword>
<feature type="transmembrane region" description="Helical" evidence="7">
    <location>
        <begin position="188"/>
        <end position="209"/>
    </location>
</feature>
<feature type="transmembrane region" description="Helical" evidence="7">
    <location>
        <begin position="12"/>
        <end position="28"/>
    </location>
</feature>
<proteinExistence type="predicted"/>
<dbReference type="InterPro" id="IPR049941">
    <property type="entry name" value="LPLAT_7/PORCN-like"/>
</dbReference>
<sequence length="231" mass="26425">MEFLADEGYASYLLLGKWLYLMVACFVLRQKYYFAWSLGELGYLCSGFGFSGIEKISRKPEYKLAQNFEFFHAEFGTSLKLCIDFWNISTVNWLRECIYERVPGKHATLAVFFASAARHGFYPGYYLMFISLAGFTQVARMARRVVRPHFQQSEPLRKAYDIATGVAAMTTLNCCAGAFALLELSKSWAFWRSVYFLPHLVALVFYTAFTFKASKRSSIQSQVAHAVPQNN</sequence>
<dbReference type="GO" id="GO:0016020">
    <property type="term" value="C:membrane"/>
    <property type="evidence" value="ECO:0007669"/>
    <property type="project" value="UniProtKB-SubCell"/>
</dbReference>
<keyword evidence="2" id="KW-0808">Transferase</keyword>
<keyword evidence="4 7" id="KW-1133">Transmembrane helix</keyword>
<evidence type="ECO:0000313" key="9">
    <source>
        <dbReference type="WBParaSite" id="maker-uti_cns_0000122-snap-gene-0.43-mRNA-1"/>
    </source>
</evidence>
<evidence type="ECO:0000256" key="3">
    <source>
        <dbReference type="ARBA" id="ARBA00022692"/>
    </source>
</evidence>
<dbReference type="Pfam" id="PF03062">
    <property type="entry name" value="MBOAT"/>
    <property type="match status" value="1"/>
</dbReference>
<accession>A0A1I8FUU1</accession>
<dbReference type="GO" id="GO:0016746">
    <property type="term" value="F:acyltransferase activity"/>
    <property type="evidence" value="ECO:0007669"/>
    <property type="project" value="UniProtKB-KW"/>
</dbReference>
<keyword evidence="8" id="KW-1185">Reference proteome</keyword>
<evidence type="ECO:0000256" key="1">
    <source>
        <dbReference type="ARBA" id="ARBA00004141"/>
    </source>
</evidence>
<feature type="transmembrane region" description="Helical" evidence="7">
    <location>
        <begin position="162"/>
        <end position="182"/>
    </location>
</feature>
<dbReference type="Proteomes" id="UP000095280">
    <property type="component" value="Unplaced"/>
</dbReference>
<evidence type="ECO:0000313" key="8">
    <source>
        <dbReference type="Proteomes" id="UP000095280"/>
    </source>
</evidence>
<keyword evidence="3 7" id="KW-0812">Transmembrane</keyword>
<evidence type="ECO:0000256" key="6">
    <source>
        <dbReference type="ARBA" id="ARBA00023315"/>
    </source>
</evidence>
<name>A0A1I8FUU1_9PLAT</name>
<feature type="transmembrane region" description="Helical" evidence="7">
    <location>
        <begin position="124"/>
        <end position="142"/>
    </location>
</feature>
<protein>
    <submittedName>
        <fullName evidence="9">Lysophospholipid acyltransferase 5</fullName>
    </submittedName>
</protein>
<dbReference type="InterPro" id="IPR004299">
    <property type="entry name" value="MBOAT_fam"/>
</dbReference>
<evidence type="ECO:0000256" key="4">
    <source>
        <dbReference type="ARBA" id="ARBA00022989"/>
    </source>
</evidence>
<keyword evidence="5 7" id="KW-0472">Membrane</keyword>
<organism evidence="8 9">
    <name type="scientific">Macrostomum lignano</name>
    <dbReference type="NCBI Taxonomy" id="282301"/>
    <lineage>
        <taxon>Eukaryota</taxon>
        <taxon>Metazoa</taxon>
        <taxon>Spiralia</taxon>
        <taxon>Lophotrochozoa</taxon>
        <taxon>Platyhelminthes</taxon>
        <taxon>Rhabditophora</taxon>
        <taxon>Macrostomorpha</taxon>
        <taxon>Macrostomida</taxon>
        <taxon>Macrostomidae</taxon>
        <taxon>Macrostomum</taxon>
    </lineage>
</organism>
<comment type="subcellular location">
    <subcellularLocation>
        <location evidence="1">Membrane</location>
        <topology evidence="1">Multi-pass membrane protein</topology>
    </subcellularLocation>
</comment>